<evidence type="ECO:0000256" key="3">
    <source>
        <dbReference type="ARBA" id="ARBA00023004"/>
    </source>
</evidence>
<reference evidence="6" key="1">
    <citation type="submission" date="2018-07" db="EMBL/GenBank/DDBJ databases">
        <title>Genome assembly of strain Ka43.</title>
        <authorList>
            <person name="Kukolya J."/>
            <person name="Nagy I."/>
            <person name="Horvath B."/>
            <person name="Toth A."/>
        </authorList>
    </citation>
    <scope>NUCLEOTIDE SEQUENCE</scope>
    <source>
        <strain evidence="6">KB43</strain>
    </source>
</reference>
<evidence type="ECO:0000259" key="5">
    <source>
        <dbReference type="Pfam" id="PF00149"/>
    </source>
</evidence>
<dbReference type="GO" id="GO:0046872">
    <property type="term" value="F:metal ion binding"/>
    <property type="evidence" value="ECO:0007669"/>
    <property type="project" value="UniProtKB-KW"/>
</dbReference>
<dbReference type="Proteomes" id="UP000652567">
    <property type="component" value="Unassembled WGS sequence"/>
</dbReference>
<gene>
    <name evidence="6" type="ORF">C4F51_05005</name>
</gene>
<dbReference type="InterPro" id="IPR029052">
    <property type="entry name" value="Metallo-depent_PP-like"/>
</dbReference>
<evidence type="ECO:0000313" key="6">
    <source>
        <dbReference type="EMBL" id="MBE8716545.1"/>
    </source>
</evidence>
<dbReference type="EMBL" id="PRDL01000001">
    <property type="protein sequence ID" value="MBE8716545.1"/>
    <property type="molecule type" value="Genomic_DNA"/>
</dbReference>
<comment type="similarity">
    <text evidence="4">Belongs to the cyclic nucleotide phosphodiesterase class-III family.</text>
</comment>
<dbReference type="NCBIfam" id="NF008359">
    <property type="entry name" value="PRK11148.1"/>
    <property type="match status" value="1"/>
</dbReference>
<dbReference type="Pfam" id="PF00149">
    <property type="entry name" value="Metallophos"/>
    <property type="match status" value="1"/>
</dbReference>
<keyword evidence="2 6" id="KW-0378">Hydrolase</keyword>
<dbReference type="EC" id="3.1.4.53" evidence="6"/>
<keyword evidence="3" id="KW-0408">Iron</keyword>
<keyword evidence="1" id="KW-0479">Metal-binding</keyword>
<accession>A0A928V0F4</accession>
<keyword evidence="7" id="KW-1185">Reference proteome</keyword>
<proteinExistence type="inferred from homology"/>
<evidence type="ECO:0000313" key="7">
    <source>
        <dbReference type="Proteomes" id="UP000652567"/>
    </source>
</evidence>
<dbReference type="PANTHER" id="PTHR42988">
    <property type="entry name" value="PHOSPHOHYDROLASE"/>
    <property type="match status" value="1"/>
</dbReference>
<dbReference type="InterPro" id="IPR004843">
    <property type="entry name" value="Calcineurin-like_PHP"/>
</dbReference>
<evidence type="ECO:0000256" key="2">
    <source>
        <dbReference type="ARBA" id="ARBA00022801"/>
    </source>
</evidence>
<dbReference type="InterPro" id="IPR050884">
    <property type="entry name" value="CNP_phosphodiesterase-III"/>
</dbReference>
<dbReference type="AlphaFoldDB" id="A0A928V0F4"/>
<evidence type="ECO:0000256" key="1">
    <source>
        <dbReference type="ARBA" id="ARBA00022723"/>
    </source>
</evidence>
<dbReference type="RefSeq" id="WP_193907711.1">
    <property type="nucleotide sequence ID" value="NZ_PRDL01000001.1"/>
</dbReference>
<dbReference type="InterPro" id="IPR026575">
    <property type="entry name" value="GpdQ/CpdA-like"/>
</dbReference>
<sequence>MDALRSTSTVKEMPVRLIQITDCHLGSHANESLLGLNTEESLGDVLQLIANEHDAIDWLVCTGDIASEGHDTCYERFVHAVKQHFSVPLAWLPGNHDSASVMASTPVEELPESRVIVLDNWVVVLLDSSVPGEVYGELEQAELDFLQQTITRYPEKYVMVMLHHQPVPVGSAWIDAYILRNAPALFAIIDGNPKVKSVVWGHVHQQFFGRRNHITLLGTPSTSVQFKPGCDDFTVDTSMPGYRWFDLGADGSFETGVSRVSGDHYQIDYQSGGY</sequence>
<comment type="caution">
    <text evidence="6">The sequence shown here is derived from an EMBL/GenBank/DDBJ whole genome shotgun (WGS) entry which is preliminary data.</text>
</comment>
<dbReference type="GO" id="GO:0004115">
    <property type="term" value="F:3',5'-cyclic-AMP phosphodiesterase activity"/>
    <property type="evidence" value="ECO:0007669"/>
    <property type="project" value="UniProtKB-EC"/>
</dbReference>
<dbReference type="Gene3D" id="3.60.21.10">
    <property type="match status" value="1"/>
</dbReference>
<feature type="domain" description="Calcineurin-like phosphoesterase" evidence="5">
    <location>
        <begin position="16"/>
        <end position="205"/>
    </location>
</feature>
<dbReference type="PANTHER" id="PTHR42988:SF2">
    <property type="entry name" value="CYCLIC NUCLEOTIDE PHOSPHODIESTERASE CBUA0032-RELATED"/>
    <property type="match status" value="1"/>
</dbReference>
<name>A0A928V0F4_9GAMM</name>
<organism evidence="6 7">
    <name type="scientific">Cellvibrio polysaccharolyticus</name>
    <dbReference type="NCBI Taxonomy" id="2082724"/>
    <lineage>
        <taxon>Bacteria</taxon>
        <taxon>Pseudomonadati</taxon>
        <taxon>Pseudomonadota</taxon>
        <taxon>Gammaproteobacteria</taxon>
        <taxon>Cellvibrionales</taxon>
        <taxon>Cellvibrionaceae</taxon>
        <taxon>Cellvibrio</taxon>
    </lineage>
</organism>
<dbReference type="CDD" id="cd07402">
    <property type="entry name" value="MPP_GpdQ"/>
    <property type="match status" value="1"/>
</dbReference>
<evidence type="ECO:0000256" key="4">
    <source>
        <dbReference type="ARBA" id="ARBA00025742"/>
    </source>
</evidence>
<dbReference type="SUPFAM" id="SSF56300">
    <property type="entry name" value="Metallo-dependent phosphatases"/>
    <property type="match status" value="1"/>
</dbReference>
<protein>
    <submittedName>
        <fullName evidence="6">3',5'-cyclic-AMP phosphodiesterase</fullName>
        <ecNumber evidence="6">3.1.4.53</ecNumber>
    </submittedName>
</protein>